<evidence type="ECO:0000256" key="2">
    <source>
        <dbReference type="ARBA" id="ARBA00022670"/>
    </source>
</evidence>
<feature type="domain" description="Caspase family p10" evidence="9">
    <location>
        <begin position="189"/>
        <end position="282"/>
    </location>
</feature>
<gene>
    <name evidence="11" type="ORF">CEUTPL_LOCUS3931</name>
</gene>
<dbReference type="InterPro" id="IPR029030">
    <property type="entry name" value="Caspase-like_dom_sf"/>
</dbReference>
<reference evidence="11" key="1">
    <citation type="submission" date="2022-01" db="EMBL/GenBank/DDBJ databases">
        <authorList>
            <person name="King R."/>
        </authorList>
    </citation>
    <scope>NUCLEOTIDE SEQUENCE</scope>
</reference>
<dbReference type="InterPro" id="IPR015917">
    <property type="entry name" value="Pept_C14A"/>
</dbReference>
<dbReference type="PROSITE" id="PS50207">
    <property type="entry name" value="CASPASE_P10"/>
    <property type="match status" value="1"/>
</dbReference>
<dbReference type="GO" id="GO:0016322">
    <property type="term" value="P:neuron remodeling"/>
    <property type="evidence" value="ECO:0007669"/>
    <property type="project" value="UniProtKB-ARBA"/>
</dbReference>
<dbReference type="SMART" id="SM00115">
    <property type="entry name" value="CASc"/>
    <property type="match status" value="1"/>
</dbReference>
<dbReference type="AlphaFoldDB" id="A0A9N9MME6"/>
<keyword evidence="2" id="KW-0645">Protease</keyword>
<dbReference type="GO" id="GO:1990525">
    <property type="term" value="F:BIR domain binding"/>
    <property type="evidence" value="ECO:0007669"/>
    <property type="project" value="UniProtKB-ARBA"/>
</dbReference>
<dbReference type="InterPro" id="IPR002138">
    <property type="entry name" value="Pept_C14_p10"/>
</dbReference>
<feature type="domain" description="Caspase family p20" evidence="10">
    <location>
        <begin position="46"/>
        <end position="170"/>
    </location>
</feature>
<dbReference type="GO" id="GO:0045751">
    <property type="term" value="P:negative regulation of Toll signaling pathway"/>
    <property type="evidence" value="ECO:0007669"/>
    <property type="project" value="UniProtKB-ARBA"/>
</dbReference>
<dbReference type="PROSITE" id="PS50208">
    <property type="entry name" value="CASPASE_P20"/>
    <property type="match status" value="1"/>
</dbReference>
<dbReference type="CDD" id="cd00032">
    <property type="entry name" value="CASc"/>
    <property type="match status" value="1"/>
</dbReference>
<keyword evidence="3" id="KW-0053">Apoptosis</keyword>
<dbReference type="InterPro" id="IPR002398">
    <property type="entry name" value="Pept_C14"/>
</dbReference>
<evidence type="ECO:0000256" key="6">
    <source>
        <dbReference type="ARBA" id="ARBA00023145"/>
    </source>
</evidence>
<keyword evidence="12" id="KW-1185">Reference proteome</keyword>
<dbReference type="PROSITE" id="PS01121">
    <property type="entry name" value="CASPASE_HIS"/>
    <property type="match status" value="1"/>
</dbReference>
<evidence type="ECO:0000256" key="4">
    <source>
        <dbReference type="ARBA" id="ARBA00022801"/>
    </source>
</evidence>
<evidence type="ECO:0000259" key="10">
    <source>
        <dbReference type="PROSITE" id="PS50208"/>
    </source>
</evidence>
<dbReference type="Pfam" id="PF00656">
    <property type="entry name" value="Peptidase_C14"/>
    <property type="match status" value="1"/>
</dbReference>
<comment type="similarity">
    <text evidence="1 7">Belongs to the peptidase C14A family.</text>
</comment>
<evidence type="ECO:0000256" key="1">
    <source>
        <dbReference type="ARBA" id="ARBA00010134"/>
    </source>
</evidence>
<dbReference type="GO" id="GO:0045476">
    <property type="term" value="P:nurse cell apoptotic process"/>
    <property type="evidence" value="ECO:0007669"/>
    <property type="project" value="UniProtKB-ARBA"/>
</dbReference>
<dbReference type="OrthoDB" id="6116485at2759"/>
<evidence type="ECO:0000313" key="12">
    <source>
        <dbReference type="Proteomes" id="UP001152799"/>
    </source>
</evidence>
<evidence type="ECO:0000256" key="5">
    <source>
        <dbReference type="ARBA" id="ARBA00022807"/>
    </source>
</evidence>
<evidence type="ECO:0000256" key="3">
    <source>
        <dbReference type="ARBA" id="ARBA00022703"/>
    </source>
</evidence>
<dbReference type="PANTHER" id="PTHR10454:SF232">
    <property type="entry name" value="AT03047P-RELATED"/>
    <property type="match status" value="1"/>
</dbReference>
<dbReference type="GO" id="GO:0006508">
    <property type="term" value="P:proteolysis"/>
    <property type="evidence" value="ECO:0007669"/>
    <property type="project" value="UniProtKB-KW"/>
</dbReference>
<protein>
    <recommendedName>
        <fullName evidence="13">Caspase-3</fullName>
    </recommendedName>
</protein>
<dbReference type="PANTHER" id="PTHR10454">
    <property type="entry name" value="CASPASE"/>
    <property type="match status" value="1"/>
</dbReference>
<name>A0A9N9MME6_9CUCU</name>
<dbReference type="FunFam" id="3.40.50.1460:FF:000001">
    <property type="entry name" value="Caspase-3 preproprotein"/>
    <property type="match status" value="1"/>
</dbReference>
<sequence length="282" mass="32030">MGSSKNDLESDTDALGFKPSLIPIRPQDAVPGQDPEDEYYNMSHSNRGIALIFNHQYFDSPFNKERKGTEFDRDAIQGVLKKIGFHVEVYEDYSREKIMETLQIVSKMDHTENDCLVVAVMSHGRTNGRISAKDKEYTSGEMLEFFAGDKCPSLAGKPKLFFIQACRGDKTDPGVRIEKDSQNSEANRIIYSIPAMADILIMYATVEGYYAWRDPKSGGCFIQSLARKLEAHHANRDLLSILTIVNREVAVGFESNHFYQELDKKKMMCSIVSMLTRLLRFD</sequence>
<evidence type="ECO:0000313" key="11">
    <source>
        <dbReference type="EMBL" id="CAG9763265.1"/>
    </source>
</evidence>
<evidence type="ECO:0000259" key="9">
    <source>
        <dbReference type="PROSITE" id="PS50207"/>
    </source>
</evidence>
<keyword evidence="5" id="KW-0788">Thiol protease</keyword>
<keyword evidence="6" id="KW-0865">Zymogen</keyword>
<evidence type="ECO:0000256" key="7">
    <source>
        <dbReference type="RuleBase" id="RU003971"/>
    </source>
</evidence>
<dbReference type="InterPro" id="IPR011600">
    <property type="entry name" value="Pept_C14_caspase"/>
</dbReference>
<dbReference type="GO" id="GO:0043525">
    <property type="term" value="P:positive regulation of neuron apoptotic process"/>
    <property type="evidence" value="ECO:0007669"/>
    <property type="project" value="TreeGrafter"/>
</dbReference>
<evidence type="ECO:0000256" key="8">
    <source>
        <dbReference type="SAM" id="MobiDB-lite"/>
    </source>
</evidence>
<dbReference type="GO" id="GO:0004197">
    <property type="term" value="F:cysteine-type endopeptidase activity"/>
    <property type="evidence" value="ECO:0007669"/>
    <property type="project" value="InterPro"/>
</dbReference>
<dbReference type="EMBL" id="OU892289">
    <property type="protein sequence ID" value="CAG9763265.1"/>
    <property type="molecule type" value="Genomic_DNA"/>
</dbReference>
<dbReference type="InterPro" id="IPR033139">
    <property type="entry name" value="Caspase_cys_AS"/>
</dbReference>
<dbReference type="GO" id="GO:0005737">
    <property type="term" value="C:cytoplasm"/>
    <property type="evidence" value="ECO:0007669"/>
    <property type="project" value="TreeGrafter"/>
</dbReference>
<dbReference type="InterPro" id="IPR016129">
    <property type="entry name" value="Caspase_his_AS"/>
</dbReference>
<dbReference type="PROSITE" id="PS01122">
    <property type="entry name" value="CASPASE_CYS"/>
    <property type="match status" value="1"/>
</dbReference>
<keyword evidence="4" id="KW-0378">Hydrolase</keyword>
<proteinExistence type="inferred from homology"/>
<dbReference type="SUPFAM" id="SSF52129">
    <property type="entry name" value="Caspase-like"/>
    <property type="match status" value="1"/>
</dbReference>
<accession>A0A9N9MME6</accession>
<dbReference type="Gene3D" id="3.40.50.1460">
    <property type="match status" value="1"/>
</dbReference>
<organism evidence="11 12">
    <name type="scientific">Ceutorhynchus assimilis</name>
    <name type="common">cabbage seed weevil</name>
    <dbReference type="NCBI Taxonomy" id="467358"/>
    <lineage>
        <taxon>Eukaryota</taxon>
        <taxon>Metazoa</taxon>
        <taxon>Ecdysozoa</taxon>
        <taxon>Arthropoda</taxon>
        <taxon>Hexapoda</taxon>
        <taxon>Insecta</taxon>
        <taxon>Pterygota</taxon>
        <taxon>Neoptera</taxon>
        <taxon>Endopterygota</taxon>
        <taxon>Coleoptera</taxon>
        <taxon>Polyphaga</taxon>
        <taxon>Cucujiformia</taxon>
        <taxon>Curculionidae</taxon>
        <taxon>Ceutorhynchinae</taxon>
        <taxon>Ceutorhynchus</taxon>
    </lineage>
</organism>
<dbReference type="PRINTS" id="PR00376">
    <property type="entry name" value="IL1BCENZYME"/>
</dbReference>
<feature type="region of interest" description="Disordered" evidence="8">
    <location>
        <begin position="1"/>
        <end position="35"/>
    </location>
</feature>
<dbReference type="Proteomes" id="UP001152799">
    <property type="component" value="Chromosome 13"/>
</dbReference>
<dbReference type="InterPro" id="IPR001309">
    <property type="entry name" value="Pept_C14_p20"/>
</dbReference>
<evidence type="ECO:0008006" key="13">
    <source>
        <dbReference type="Google" id="ProtNLM"/>
    </source>
</evidence>